<organism evidence="3 4">
    <name type="scientific">Glutamicibacter creatinolyticus</name>
    <dbReference type="NCBI Taxonomy" id="162496"/>
    <lineage>
        <taxon>Bacteria</taxon>
        <taxon>Bacillati</taxon>
        <taxon>Actinomycetota</taxon>
        <taxon>Actinomycetes</taxon>
        <taxon>Micrococcales</taxon>
        <taxon>Micrococcaceae</taxon>
        <taxon>Glutamicibacter</taxon>
    </lineage>
</organism>
<feature type="region of interest" description="Disordered" evidence="1">
    <location>
        <begin position="107"/>
        <end position="143"/>
    </location>
</feature>
<feature type="transmembrane region" description="Helical" evidence="2">
    <location>
        <begin position="159"/>
        <end position="179"/>
    </location>
</feature>
<dbReference type="KEGG" id="gcr:GcLGCM259_0554"/>
<gene>
    <name evidence="3" type="ORF">GcLGCM259_0554</name>
</gene>
<dbReference type="EMBL" id="CP034412">
    <property type="protein sequence ID" value="QCY46319.1"/>
    <property type="molecule type" value="Genomic_DNA"/>
</dbReference>
<proteinExistence type="predicted"/>
<name>A0A5B7WR07_9MICC</name>
<dbReference type="InterPro" id="IPR021315">
    <property type="entry name" value="Gap/Sap"/>
</dbReference>
<evidence type="ECO:0000256" key="2">
    <source>
        <dbReference type="SAM" id="Phobius"/>
    </source>
</evidence>
<reference evidence="3 4" key="1">
    <citation type="submission" date="2018-12" db="EMBL/GenBank/DDBJ databases">
        <title>Complete Genome Sequence of Glutamicibacter creatinolyticus strain LGCM259,isolated from an abscess of a 12-year-old mare in Italy.</title>
        <authorList>
            <person name="Santos R.G."/>
            <person name="Silva A.L."/>
            <person name="Seyffert N."/>
            <person name="Castro T.L.P."/>
            <person name="Attili A.R."/>
            <person name="Rifici C."/>
            <person name="Mazzullo G."/>
            <person name="Brenig B."/>
            <person name="Venanzi F."/>
            <person name="Azevedo V."/>
        </authorList>
    </citation>
    <scope>NUCLEOTIDE SEQUENCE [LARGE SCALE GENOMIC DNA]</scope>
    <source>
        <strain evidence="3 4">LGCM 259</strain>
    </source>
</reference>
<evidence type="ECO:0000256" key="1">
    <source>
        <dbReference type="SAM" id="MobiDB-lite"/>
    </source>
</evidence>
<feature type="transmembrane region" description="Helical" evidence="2">
    <location>
        <begin position="247"/>
        <end position="268"/>
    </location>
</feature>
<dbReference type="AlphaFoldDB" id="A0A5B7WR07"/>
<evidence type="ECO:0000313" key="3">
    <source>
        <dbReference type="EMBL" id="QCY46319.1"/>
    </source>
</evidence>
<keyword evidence="2" id="KW-1133">Transmembrane helix</keyword>
<evidence type="ECO:0000313" key="4">
    <source>
        <dbReference type="Proteomes" id="UP000307000"/>
    </source>
</evidence>
<dbReference type="Pfam" id="PF11139">
    <property type="entry name" value="SfLAP"/>
    <property type="match status" value="1"/>
</dbReference>
<feature type="transmembrane region" description="Helical" evidence="2">
    <location>
        <begin position="199"/>
        <end position="226"/>
    </location>
</feature>
<feature type="transmembrane region" description="Helical" evidence="2">
    <location>
        <begin position="45"/>
        <end position="63"/>
    </location>
</feature>
<sequence>MDFMQQAPAAALAVLALIDATSIGTLVIPIWLLLRRDYRRAIPKVLAYLGIIAVFYWLLGLGLRAGWLAGTQLLPDGFFDAPLLRMLALLVGGAMLTWALLSKPAGKDAAGSPQGPTPPAPAEHAAGRTPGTEPAPAAKPGTTAVAHDQAVPARLRRHLGAALDSWAGVIVLALLAGLLEVPTMLPYLGALGLMGTLGWSGLVQGAVLGVYCLVMILPALGLVAVRRLAGSRMDRWLQRVGAKLGRYAAETGAWVVGIVGFLLVRFAFSPRPDGQGLWGGLRRLLEGILPF</sequence>
<dbReference type="Proteomes" id="UP000307000">
    <property type="component" value="Chromosome"/>
</dbReference>
<protein>
    <recommendedName>
        <fullName evidence="5">Sap-like sulfolipid-1-addressing protein</fullName>
    </recommendedName>
</protein>
<keyword evidence="2" id="KW-0472">Membrane</keyword>
<feature type="transmembrane region" description="Helical" evidence="2">
    <location>
        <begin position="12"/>
        <end position="33"/>
    </location>
</feature>
<evidence type="ECO:0008006" key="5">
    <source>
        <dbReference type="Google" id="ProtNLM"/>
    </source>
</evidence>
<keyword evidence="4" id="KW-1185">Reference proteome</keyword>
<accession>A0A5B7WR07</accession>
<keyword evidence="2" id="KW-0812">Transmembrane</keyword>
<feature type="transmembrane region" description="Helical" evidence="2">
    <location>
        <begin position="83"/>
        <end position="101"/>
    </location>
</feature>
<dbReference type="RefSeq" id="WP_175419303.1">
    <property type="nucleotide sequence ID" value="NZ_CP034412.1"/>
</dbReference>